<keyword evidence="11 21" id="KW-0479">Metal-binding</keyword>
<keyword evidence="19 21" id="KW-0472">Membrane</keyword>
<name>A0ABW3FJU0_9HYPH</name>
<comment type="subunit">
    <text evidence="4">Component of the cbb3-type cytochrome c oxidase at least composed of FixN, FixO, FixQ and FixP.</text>
</comment>
<evidence type="ECO:0000256" key="7">
    <source>
        <dbReference type="ARBA" id="ARBA00022519"/>
    </source>
</evidence>
<evidence type="ECO:0000256" key="1">
    <source>
        <dbReference type="ARBA" id="ARBA00004533"/>
    </source>
</evidence>
<comment type="pathway">
    <text evidence="2 21">Energy metabolism; oxidative phosphorylation.</text>
</comment>
<evidence type="ECO:0000256" key="19">
    <source>
        <dbReference type="ARBA" id="ARBA00023136"/>
    </source>
</evidence>
<keyword evidence="26" id="KW-1185">Reference proteome</keyword>
<keyword evidence="18 21" id="KW-0406">Ion transport</keyword>
<feature type="transmembrane region" description="Helical" evidence="23">
    <location>
        <begin position="34"/>
        <end position="55"/>
    </location>
</feature>
<evidence type="ECO:0000256" key="17">
    <source>
        <dbReference type="ARBA" id="ARBA00023004"/>
    </source>
</evidence>
<dbReference type="PRINTS" id="PR00605">
    <property type="entry name" value="CYTCHROMECIC"/>
</dbReference>
<evidence type="ECO:0000256" key="4">
    <source>
        <dbReference type="ARBA" id="ARBA00011203"/>
    </source>
</evidence>
<feature type="domain" description="Cytochrome c" evidence="24">
    <location>
        <begin position="207"/>
        <end position="288"/>
    </location>
</feature>
<evidence type="ECO:0000256" key="15">
    <source>
        <dbReference type="ARBA" id="ARBA00022989"/>
    </source>
</evidence>
<protein>
    <recommendedName>
        <fullName evidence="21">Cbb3-type cytochrome c oxidase subunit</fullName>
    </recommendedName>
</protein>
<dbReference type="PANTHER" id="PTHR33751">
    <property type="entry name" value="CBB3-TYPE CYTOCHROME C OXIDASE SUBUNIT FIXP"/>
    <property type="match status" value="1"/>
</dbReference>
<comment type="subcellular location">
    <subcellularLocation>
        <location evidence="1 21">Cell inner membrane</location>
    </subcellularLocation>
</comment>
<evidence type="ECO:0000256" key="9">
    <source>
        <dbReference type="ARBA" id="ARBA00022660"/>
    </source>
</evidence>
<evidence type="ECO:0000313" key="25">
    <source>
        <dbReference type="EMBL" id="MFD0917006.1"/>
    </source>
</evidence>
<evidence type="ECO:0000313" key="26">
    <source>
        <dbReference type="Proteomes" id="UP001597101"/>
    </source>
</evidence>
<evidence type="ECO:0000256" key="23">
    <source>
        <dbReference type="SAM" id="Phobius"/>
    </source>
</evidence>
<comment type="caution">
    <text evidence="25">The sequence shown here is derived from an EMBL/GenBank/DDBJ whole genome shotgun (WGS) entry which is preliminary data.</text>
</comment>
<organism evidence="25 26">
    <name type="scientific">Pseudahrensia aquimaris</name>
    <dbReference type="NCBI Taxonomy" id="744461"/>
    <lineage>
        <taxon>Bacteria</taxon>
        <taxon>Pseudomonadati</taxon>
        <taxon>Pseudomonadota</taxon>
        <taxon>Alphaproteobacteria</taxon>
        <taxon>Hyphomicrobiales</taxon>
        <taxon>Ahrensiaceae</taxon>
        <taxon>Pseudahrensia</taxon>
    </lineage>
</organism>
<comment type="function">
    <text evidence="20">C-type cytochrome. Part of the cbb3-type cytochrome c oxidase complex. FixP subunit is required for transferring electrons from donor cytochrome c via its heme groups to FixO subunit. From there, electrons are shuttled to the catalytic binuclear center of FixN subunit where oxygen reduction takes place. The complex also functions as a proton pump.</text>
</comment>
<evidence type="ECO:0000256" key="5">
    <source>
        <dbReference type="ARBA" id="ARBA00022448"/>
    </source>
</evidence>
<evidence type="ECO:0000256" key="3">
    <source>
        <dbReference type="ARBA" id="ARBA00006113"/>
    </source>
</evidence>
<evidence type="ECO:0000256" key="11">
    <source>
        <dbReference type="ARBA" id="ARBA00022723"/>
    </source>
</evidence>
<evidence type="ECO:0000259" key="24">
    <source>
        <dbReference type="PROSITE" id="PS51007"/>
    </source>
</evidence>
<keyword evidence="8 21" id="KW-0349">Heme</keyword>
<keyword evidence="16 21" id="KW-0560">Oxidoreductase</keyword>
<evidence type="ECO:0000256" key="16">
    <source>
        <dbReference type="ARBA" id="ARBA00023002"/>
    </source>
</evidence>
<dbReference type="InterPro" id="IPR008168">
    <property type="entry name" value="Cyt_C_IC"/>
</dbReference>
<dbReference type="InterPro" id="IPR038414">
    <property type="entry name" value="CcoP_N_sf"/>
</dbReference>
<proteinExistence type="inferred from homology"/>
<evidence type="ECO:0000256" key="2">
    <source>
        <dbReference type="ARBA" id="ARBA00004673"/>
    </source>
</evidence>
<reference evidence="26" key="1">
    <citation type="journal article" date="2019" name="Int. J. Syst. Evol. Microbiol.">
        <title>The Global Catalogue of Microorganisms (GCM) 10K type strain sequencing project: providing services to taxonomists for standard genome sequencing and annotation.</title>
        <authorList>
            <consortium name="The Broad Institute Genomics Platform"/>
            <consortium name="The Broad Institute Genome Sequencing Center for Infectious Disease"/>
            <person name="Wu L."/>
            <person name="Ma J."/>
        </authorList>
    </citation>
    <scope>NUCLEOTIDE SEQUENCE [LARGE SCALE GENOMIC DNA]</scope>
    <source>
        <strain evidence="26">CCUG 60023</strain>
    </source>
</reference>
<feature type="domain" description="Cytochrome c" evidence="24">
    <location>
        <begin position="110"/>
        <end position="200"/>
    </location>
</feature>
<evidence type="ECO:0000256" key="6">
    <source>
        <dbReference type="ARBA" id="ARBA00022475"/>
    </source>
</evidence>
<accession>A0ABW3FJU0</accession>
<dbReference type="NCBIfam" id="TIGR00782">
    <property type="entry name" value="ccoP"/>
    <property type="match status" value="1"/>
</dbReference>
<evidence type="ECO:0000256" key="18">
    <source>
        <dbReference type="ARBA" id="ARBA00023065"/>
    </source>
</evidence>
<dbReference type="SUPFAM" id="SSF46626">
    <property type="entry name" value="Cytochrome c"/>
    <property type="match status" value="2"/>
</dbReference>
<dbReference type="PIRSF" id="PIRSF000006">
    <property type="entry name" value="Cbb3-Cox_fixP"/>
    <property type="match status" value="1"/>
</dbReference>
<evidence type="ECO:0000256" key="22">
    <source>
        <dbReference type="SAM" id="MobiDB-lite"/>
    </source>
</evidence>
<dbReference type="InterPro" id="IPR004678">
    <property type="entry name" value="Cyt_c_oxidase_cbb3_su3"/>
</dbReference>
<keyword evidence="14 21" id="KW-0249">Electron transport</keyword>
<keyword evidence="10 23" id="KW-0812">Transmembrane</keyword>
<dbReference type="EMBL" id="JBHTJV010000009">
    <property type="protein sequence ID" value="MFD0917006.1"/>
    <property type="molecule type" value="Genomic_DNA"/>
</dbReference>
<keyword evidence="9 21" id="KW-0679">Respiratory chain</keyword>
<dbReference type="Gene3D" id="6.10.280.130">
    <property type="match status" value="1"/>
</dbReference>
<keyword evidence="5 21" id="KW-0813">Transport</keyword>
<comment type="similarity">
    <text evidence="3 21">Belongs to the CcoP / FixP family.</text>
</comment>
<evidence type="ECO:0000256" key="14">
    <source>
        <dbReference type="ARBA" id="ARBA00022982"/>
    </source>
</evidence>
<gene>
    <name evidence="25" type="primary">ccoP</name>
    <name evidence="25" type="ORF">ACFQ14_11355</name>
</gene>
<dbReference type="InterPro" id="IPR050597">
    <property type="entry name" value="Cytochrome_c_Oxidase_Subunit"/>
</dbReference>
<dbReference type="InterPro" id="IPR032858">
    <property type="entry name" value="CcoP_N"/>
</dbReference>
<evidence type="ECO:0000256" key="8">
    <source>
        <dbReference type="ARBA" id="ARBA00022617"/>
    </source>
</evidence>
<evidence type="ECO:0000256" key="12">
    <source>
        <dbReference type="ARBA" id="ARBA00022737"/>
    </source>
</evidence>
<comment type="cofactor">
    <cofactor evidence="21">
        <name>heme c</name>
        <dbReference type="ChEBI" id="CHEBI:61717"/>
    </cofactor>
    <text evidence="21">Binds 2 heme C groups per subunit.</text>
</comment>
<dbReference type="RefSeq" id="WP_377212846.1">
    <property type="nucleotide sequence ID" value="NZ_JBHTJV010000009.1"/>
</dbReference>
<evidence type="ECO:0000256" key="10">
    <source>
        <dbReference type="ARBA" id="ARBA00022692"/>
    </source>
</evidence>
<feature type="region of interest" description="Disordered" evidence="22">
    <location>
        <begin position="1"/>
        <end position="20"/>
    </location>
</feature>
<evidence type="ECO:0000256" key="13">
    <source>
        <dbReference type="ARBA" id="ARBA00022781"/>
    </source>
</evidence>
<dbReference type="PANTHER" id="PTHR33751:SF1">
    <property type="entry name" value="CBB3-TYPE CYTOCHROME C OXIDASE SUBUNIT FIXP"/>
    <property type="match status" value="1"/>
</dbReference>
<dbReference type="InterPro" id="IPR009056">
    <property type="entry name" value="Cyt_c-like_dom"/>
</dbReference>
<evidence type="ECO:0000256" key="20">
    <source>
        <dbReference type="ARBA" id="ARBA00025525"/>
    </source>
</evidence>
<dbReference type="Pfam" id="PF14715">
    <property type="entry name" value="FixP_N"/>
    <property type="match status" value="1"/>
</dbReference>
<dbReference type="Pfam" id="PF13442">
    <property type="entry name" value="Cytochrome_CBB3"/>
    <property type="match status" value="1"/>
</dbReference>
<dbReference type="InterPro" id="IPR036909">
    <property type="entry name" value="Cyt_c-like_dom_sf"/>
</dbReference>
<keyword evidence="13 21" id="KW-0375">Hydrogen ion transport</keyword>
<keyword evidence="7 21" id="KW-0997">Cell inner membrane</keyword>
<sequence length="296" mass="32202">MSDQEKDIDQPTGVETTGHEWDGIKELNNPLPRWWLWTFYATIIWSVGYMVYYPAIPLIEGSTMGISGVTARGNLKVEMDAADLARRDKVALLAEQDITEVAKNEELVRFATAGGSSLYKVNCSQCHGAAAQGGEGYPNLSDDDWLWGGDLEAIYITIAHGVRNDEDDDARQSAMPAYGKDELLSREEVNAVAEYVLQISGKEHDAALAGQGQATFAEQCSACHGENGKGIRDLGAPNLTDAIALYGSDRESLRAQIWNPQQGAMPPWIARLGDANIKQLAIYVHSLGGGEADKEE</sequence>
<dbReference type="Pfam" id="PF00034">
    <property type="entry name" value="Cytochrom_C"/>
    <property type="match status" value="1"/>
</dbReference>
<keyword evidence="12" id="KW-0677">Repeat</keyword>
<keyword evidence="15 23" id="KW-1133">Transmembrane helix</keyword>
<dbReference type="Proteomes" id="UP001597101">
    <property type="component" value="Unassembled WGS sequence"/>
</dbReference>
<keyword evidence="17 21" id="KW-0408">Iron</keyword>
<dbReference type="Gene3D" id="1.10.760.10">
    <property type="entry name" value="Cytochrome c-like domain"/>
    <property type="match status" value="2"/>
</dbReference>
<keyword evidence="6 21" id="KW-1003">Cell membrane</keyword>
<dbReference type="PROSITE" id="PS51007">
    <property type="entry name" value="CYTC"/>
    <property type="match status" value="2"/>
</dbReference>
<evidence type="ECO:0000256" key="21">
    <source>
        <dbReference type="PIRNR" id="PIRNR000006"/>
    </source>
</evidence>